<proteinExistence type="predicted"/>
<evidence type="ECO:0000313" key="2">
    <source>
        <dbReference type="Proteomes" id="UP001595907"/>
    </source>
</evidence>
<dbReference type="RefSeq" id="WP_379707562.1">
    <property type="nucleotide sequence ID" value="NZ_JBHSCZ010000001.1"/>
</dbReference>
<keyword evidence="1" id="KW-0560">Oxidoreductase</keyword>
<reference evidence="2" key="1">
    <citation type="journal article" date="2019" name="Int. J. Syst. Evol. Microbiol.">
        <title>The Global Catalogue of Microorganisms (GCM) 10K type strain sequencing project: providing services to taxonomists for standard genome sequencing and annotation.</title>
        <authorList>
            <consortium name="The Broad Institute Genomics Platform"/>
            <consortium name="The Broad Institute Genome Sequencing Center for Infectious Disease"/>
            <person name="Wu L."/>
            <person name="Ma J."/>
        </authorList>
    </citation>
    <scope>NUCLEOTIDE SEQUENCE [LARGE SCALE GENOMIC DNA]</scope>
    <source>
        <strain evidence="2">CECT 8289</strain>
    </source>
</reference>
<evidence type="ECO:0000313" key="1">
    <source>
        <dbReference type="EMBL" id="MFC4262201.1"/>
    </source>
</evidence>
<dbReference type="SUPFAM" id="SSF51197">
    <property type="entry name" value="Clavaminate synthase-like"/>
    <property type="match status" value="1"/>
</dbReference>
<comment type="caution">
    <text evidence="1">The sequence shown here is derived from an EMBL/GenBank/DDBJ whole genome shotgun (WGS) entry which is preliminary data.</text>
</comment>
<keyword evidence="2" id="KW-1185">Reference proteome</keyword>
<dbReference type="Gene3D" id="2.60.120.620">
    <property type="entry name" value="q2cbj1_9rhob like domain"/>
    <property type="match status" value="1"/>
</dbReference>
<protein>
    <submittedName>
        <fullName evidence="1">Phytanoyl-CoA dioxygenase family protein</fullName>
    </submittedName>
</protein>
<dbReference type="EMBL" id="JBHSCZ010000001">
    <property type="protein sequence ID" value="MFC4262201.1"/>
    <property type="molecule type" value="Genomic_DNA"/>
</dbReference>
<gene>
    <name evidence="1" type="ORF">ACFOWM_04900</name>
</gene>
<dbReference type="InterPro" id="IPR008775">
    <property type="entry name" value="Phytyl_CoA_dOase-like"/>
</dbReference>
<dbReference type="Pfam" id="PF05721">
    <property type="entry name" value="PhyH"/>
    <property type="match status" value="1"/>
</dbReference>
<sequence>MDKHPNNIDALMALGAECYAHLKSLWQHTLLGIADNITYNPSLNHILLDILGVGLLPTYQFLHTQQPSFAAFEQWILAQNSGNLTATTIAQCQQLFSATLTSAIPTNEAVLSEEDLDFWDTHGYVIIKNAVSKEDCTAACDAIWKYLQMDAADSNSWYQASDAVQGIMVPLYRHAAIDANRNNPVIKKAFQQLWGHEGLVVTTDKCGFNPPETAAYTYRGIGLHWDVSLAQPIPFGTQGILYLTDTAAHQGALTVVPGFHHQISDWLYHYSKDTHPRDDDFTAFEKVAIAGNAGDFIIWNHLLPHSSSANKATTPRLVQYINWYDPLQKVADSWI</sequence>
<dbReference type="Proteomes" id="UP001595907">
    <property type="component" value="Unassembled WGS sequence"/>
</dbReference>
<name>A0ABV8QPS9_9BACT</name>
<dbReference type="GO" id="GO:0051213">
    <property type="term" value="F:dioxygenase activity"/>
    <property type="evidence" value="ECO:0007669"/>
    <property type="project" value="UniProtKB-KW"/>
</dbReference>
<accession>A0ABV8QPS9</accession>
<keyword evidence="1" id="KW-0223">Dioxygenase</keyword>
<dbReference type="PANTHER" id="PTHR31630">
    <property type="entry name" value="PHYTANOYL-COA DIOXYGENASE-RELATED-RELATED"/>
    <property type="match status" value="1"/>
</dbReference>
<organism evidence="1 2">
    <name type="scientific">Ferruginibacter yonginensis</name>
    <dbReference type="NCBI Taxonomy" id="1310416"/>
    <lineage>
        <taxon>Bacteria</taxon>
        <taxon>Pseudomonadati</taxon>
        <taxon>Bacteroidota</taxon>
        <taxon>Chitinophagia</taxon>
        <taxon>Chitinophagales</taxon>
        <taxon>Chitinophagaceae</taxon>
        <taxon>Ferruginibacter</taxon>
    </lineage>
</organism>
<dbReference type="PANTHER" id="PTHR31630:SF6">
    <property type="entry name" value="PHYTANOYL-COA DIOXYGENASE-RELATED"/>
    <property type="match status" value="1"/>
</dbReference>